<organism evidence="1 2">
    <name type="scientific">Deinococcus wulumuqiensis</name>
    <dbReference type="NCBI Taxonomy" id="980427"/>
    <lineage>
        <taxon>Bacteria</taxon>
        <taxon>Thermotogati</taxon>
        <taxon>Deinococcota</taxon>
        <taxon>Deinococci</taxon>
        <taxon>Deinococcales</taxon>
        <taxon>Deinococcaceae</taxon>
        <taxon>Deinococcus</taxon>
    </lineage>
</organism>
<protein>
    <submittedName>
        <fullName evidence="1">Uncharacterized protein</fullName>
    </submittedName>
</protein>
<gene>
    <name evidence="1" type="ORF">GCM10008021_00850</name>
</gene>
<keyword evidence="2" id="KW-1185">Reference proteome</keyword>
<sequence>MPKRWAASLRAWRESGMAQSVAAPAPCPTFPRPALCYSPRRYDGCFPDPRPDPLAPARFR</sequence>
<reference evidence="2" key="1">
    <citation type="journal article" date="2019" name="Int. J. Syst. Evol. Microbiol.">
        <title>The Global Catalogue of Microorganisms (GCM) 10K type strain sequencing project: providing services to taxonomists for standard genome sequencing and annotation.</title>
        <authorList>
            <consortium name="The Broad Institute Genomics Platform"/>
            <consortium name="The Broad Institute Genome Sequencing Center for Infectious Disease"/>
            <person name="Wu L."/>
            <person name="Ma J."/>
        </authorList>
    </citation>
    <scope>NUCLEOTIDE SEQUENCE [LARGE SCALE GENOMIC DNA]</scope>
    <source>
        <strain evidence="2">CGMCC 1.8884</strain>
    </source>
</reference>
<evidence type="ECO:0000313" key="2">
    <source>
        <dbReference type="Proteomes" id="UP000630135"/>
    </source>
</evidence>
<dbReference type="EMBL" id="BMLZ01000001">
    <property type="protein sequence ID" value="GGP28434.1"/>
    <property type="molecule type" value="Genomic_DNA"/>
</dbReference>
<name>A0ABQ2PT42_9DEIO</name>
<accession>A0ABQ2PT42</accession>
<evidence type="ECO:0000313" key="1">
    <source>
        <dbReference type="EMBL" id="GGP28434.1"/>
    </source>
</evidence>
<proteinExistence type="predicted"/>
<comment type="caution">
    <text evidence="1">The sequence shown here is derived from an EMBL/GenBank/DDBJ whole genome shotgun (WGS) entry which is preliminary data.</text>
</comment>
<dbReference type="Proteomes" id="UP000630135">
    <property type="component" value="Unassembled WGS sequence"/>
</dbReference>